<evidence type="ECO:0000256" key="2">
    <source>
        <dbReference type="SAM" id="SignalP"/>
    </source>
</evidence>
<dbReference type="InterPro" id="IPR013783">
    <property type="entry name" value="Ig-like_fold"/>
</dbReference>
<dbReference type="CDD" id="cd00063">
    <property type="entry name" value="FN3"/>
    <property type="match status" value="3"/>
</dbReference>
<keyword evidence="1" id="KW-0677">Repeat</keyword>
<feature type="domain" description="Fibronectin type-III" evidence="3">
    <location>
        <begin position="960"/>
        <end position="1058"/>
    </location>
</feature>
<dbReference type="PROSITE" id="PS50853">
    <property type="entry name" value="FN3"/>
    <property type="match status" value="7"/>
</dbReference>
<dbReference type="AlphaFoldDB" id="A0A926Y451"/>
<dbReference type="GO" id="GO:0008237">
    <property type="term" value="F:metallopeptidase activity"/>
    <property type="evidence" value="ECO:0007669"/>
    <property type="project" value="InterPro"/>
</dbReference>
<dbReference type="Gene3D" id="2.60.40.10">
    <property type="entry name" value="Immunoglobulins"/>
    <property type="match status" value="8"/>
</dbReference>
<dbReference type="PANTHER" id="PTHR46708:SF2">
    <property type="entry name" value="FIBRONECTIN TYPE-III DOMAIN-CONTAINING PROTEIN"/>
    <property type="match status" value="1"/>
</dbReference>
<dbReference type="SMART" id="SM00060">
    <property type="entry name" value="FN3"/>
    <property type="match status" value="6"/>
</dbReference>
<feature type="domain" description="Fibronectin type-III" evidence="3">
    <location>
        <begin position="501"/>
        <end position="588"/>
    </location>
</feature>
<dbReference type="Pfam" id="PF00041">
    <property type="entry name" value="fn3"/>
    <property type="match status" value="2"/>
</dbReference>
<accession>A0A926Y451</accession>
<dbReference type="SUPFAM" id="SSF49265">
    <property type="entry name" value="Fibronectin type III"/>
    <property type="match status" value="5"/>
</dbReference>
<dbReference type="PANTHER" id="PTHR46708">
    <property type="entry name" value="TENASCIN"/>
    <property type="match status" value="1"/>
</dbReference>
<dbReference type="Gene3D" id="3.40.390.10">
    <property type="entry name" value="Collagenase (Catalytic Domain)"/>
    <property type="match status" value="1"/>
</dbReference>
<gene>
    <name evidence="4" type="ORF">IC229_18615</name>
</gene>
<dbReference type="Proteomes" id="UP000598820">
    <property type="component" value="Unassembled WGS sequence"/>
</dbReference>
<proteinExistence type="predicted"/>
<comment type="caution">
    <text evidence="4">The sequence shown here is derived from an EMBL/GenBank/DDBJ whole genome shotgun (WGS) entry which is preliminary data.</text>
</comment>
<evidence type="ECO:0000259" key="3">
    <source>
        <dbReference type="PROSITE" id="PS50853"/>
    </source>
</evidence>
<keyword evidence="2" id="KW-0732">Signal</keyword>
<organism evidence="4 5">
    <name type="scientific">Spirosoma profusum</name>
    <dbReference type="NCBI Taxonomy" id="2771354"/>
    <lineage>
        <taxon>Bacteria</taxon>
        <taxon>Pseudomonadati</taxon>
        <taxon>Bacteroidota</taxon>
        <taxon>Cytophagia</taxon>
        <taxon>Cytophagales</taxon>
        <taxon>Cytophagaceae</taxon>
        <taxon>Spirosoma</taxon>
    </lineage>
</organism>
<evidence type="ECO:0000313" key="5">
    <source>
        <dbReference type="Proteomes" id="UP000598820"/>
    </source>
</evidence>
<feature type="signal peptide" evidence="2">
    <location>
        <begin position="1"/>
        <end position="25"/>
    </location>
</feature>
<dbReference type="InterPro" id="IPR003961">
    <property type="entry name" value="FN3_dom"/>
</dbReference>
<dbReference type="SUPFAM" id="SSF55486">
    <property type="entry name" value="Metalloproteases ('zincins'), catalytic domain"/>
    <property type="match status" value="1"/>
</dbReference>
<feature type="domain" description="Fibronectin type-III" evidence="3">
    <location>
        <begin position="327"/>
        <end position="418"/>
    </location>
</feature>
<name>A0A926Y451_9BACT</name>
<dbReference type="InterPro" id="IPR036116">
    <property type="entry name" value="FN3_sf"/>
</dbReference>
<dbReference type="InterPro" id="IPR024079">
    <property type="entry name" value="MetalloPept_cat_dom_sf"/>
</dbReference>
<sequence>MKLHLFAIKLLAGFLLCSSVQYVSVAQKQPEPNCGTEISPEQAKALQQQAILAFKRKMATNGVFTTVTYVPIRPHIIRRSDGTGGFDLASLNTVMAATNRYYMTNGLGIQFYFAGEMPHYINSDSWYYNFPYYNLLPLDPHDVTNAMNQYYPYSIESSAAAGYAFYPDNSIVSTRSVISTNQSNDYIGNHLIPHELGHNFSLLHTHGASNGTVRTDELVTRGAGANCTAAGDFICDTPADPYLIGNQYEYVTVDGCLQYSPNNVYRDANGDPYTPSITNIMSYYHYYETDCPSHFTPGQYERIQGGLAVRQGHTAYTLDYPAVNVAPVTNLNATPNSLWVQLSWQDNANNEMGYFIERSTSPSAGFVSVGGVEPNATSFTDRTISPNTTYYYRIRPSNTTTGNLSPNATITTSAIPPITGLTTTNITGTSAQLIWNSLGDGVEYDVQWRQIGNATWNVVRRISAPTTQIGPLLTITDYEWQVKPSIGSTYSGTVTFSTVCPIPNNLFSASERIRAVLSWGGVSNQTYTLQWRQAGTSDWTTVNNLTTNTYTLKELASTTVYEWRVQDVCSPTVQSEFSAPQSFTTRSCQLPYSTSLNSVSGDFASLSWFFSTPDPPRTVDLRYRPVGTPTWTTISSLTTTYTTGTYQLTGLANNTVYEWQLRSVCSSTDQTDYTAPNSFTTICRTPGSLLAKTSATQAQLSWRITPFTQSGNTFIVQYRPVGSSNWTTTTSTVTSFTGGSANLSGLTTGTTYEWRVQTTCSLTALSDFSNIAQFTTNCSVPLANGFSVAFVTSNSAQLNWTIMDDPANHYDVRYRVVGSSSWTTISTLGTNVTLTGLTNYTSYEWQVRTVCYENESAGFTAGPNFTTLCRAPIFRVASPQVTAATLNWELIGGNVTYNIQYRKSGTTNWTTINNVTSASYIVTNLTANTTYEWQLATICSDGITIGYSQGANFTTYACDKPSVNAATNITTNSAQLNWYFSYPSADTRFQARYRAVGATDWITLDNLMSTSSLGYTIINGLASGTTYEWQIRTICSASESSDFTTISTSYSRFQTLTPCPIMYTIQTGLWNDPSTWSCNRIPTSDDAVQIKHAVIIPASYIANARRINYDAGKAVKYGTDARLKTGF</sequence>
<dbReference type="RefSeq" id="WP_190888517.1">
    <property type="nucleotide sequence ID" value="NZ_JACWZY010000016.1"/>
</dbReference>
<feature type="domain" description="Fibronectin type-III" evidence="3">
    <location>
        <begin position="868"/>
        <end position="958"/>
    </location>
</feature>
<protein>
    <submittedName>
        <fullName evidence="4">Fibronectin type III domain-containing protein</fullName>
    </submittedName>
</protein>
<dbReference type="InterPro" id="IPR050991">
    <property type="entry name" value="ECM_Regulatory_Proteins"/>
</dbReference>
<evidence type="ECO:0000313" key="4">
    <source>
        <dbReference type="EMBL" id="MBD2702666.1"/>
    </source>
</evidence>
<dbReference type="EMBL" id="JACWZY010000016">
    <property type="protein sequence ID" value="MBD2702666.1"/>
    <property type="molecule type" value="Genomic_DNA"/>
</dbReference>
<reference evidence="4" key="1">
    <citation type="submission" date="2020-09" db="EMBL/GenBank/DDBJ databases">
        <authorList>
            <person name="Kim M.K."/>
        </authorList>
    </citation>
    <scope>NUCLEOTIDE SEQUENCE</scope>
    <source>
        <strain evidence="4">BT702</strain>
    </source>
</reference>
<feature type="domain" description="Fibronectin type-III" evidence="3">
    <location>
        <begin position="685"/>
        <end position="779"/>
    </location>
</feature>
<feature type="domain" description="Fibronectin type-III" evidence="3">
    <location>
        <begin position="781"/>
        <end position="864"/>
    </location>
</feature>
<evidence type="ECO:0000256" key="1">
    <source>
        <dbReference type="ARBA" id="ARBA00022737"/>
    </source>
</evidence>
<keyword evidence="5" id="KW-1185">Reference proteome</keyword>
<feature type="domain" description="Fibronectin type-III" evidence="3">
    <location>
        <begin position="590"/>
        <end position="684"/>
    </location>
</feature>
<feature type="chain" id="PRO_5037803171" evidence="2">
    <location>
        <begin position="26"/>
        <end position="1127"/>
    </location>
</feature>